<accession>X1VQU0</accession>
<dbReference type="SUPFAM" id="SSF50985">
    <property type="entry name" value="RCC1/BLIP-II"/>
    <property type="match status" value="1"/>
</dbReference>
<reference evidence="1" key="1">
    <citation type="journal article" date="2014" name="Front. Microbiol.">
        <title>High frequency of phylogenetically diverse reductive dehalogenase-homologous genes in deep subseafloor sedimentary metagenomes.</title>
        <authorList>
            <person name="Kawai M."/>
            <person name="Futagami T."/>
            <person name="Toyoda A."/>
            <person name="Takaki Y."/>
            <person name="Nishi S."/>
            <person name="Hori S."/>
            <person name="Arai W."/>
            <person name="Tsubouchi T."/>
            <person name="Morono Y."/>
            <person name="Uchiyama I."/>
            <person name="Ito T."/>
            <person name="Fujiyama A."/>
            <person name="Inagaki F."/>
            <person name="Takami H."/>
        </authorList>
    </citation>
    <scope>NUCLEOTIDE SEQUENCE</scope>
    <source>
        <strain evidence="1">Expedition CK06-06</strain>
    </source>
</reference>
<organism evidence="1">
    <name type="scientific">marine sediment metagenome</name>
    <dbReference type="NCBI Taxonomy" id="412755"/>
    <lineage>
        <taxon>unclassified sequences</taxon>
        <taxon>metagenomes</taxon>
        <taxon>ecological metagenomes</taxon>
    </lineage>
</organism>
<evidence type="ECO:0000313" key="1">
    <source>
        <dbReference type="EMBL" id="GAJ22722.1"/>
    </source>
</evidence>
<dbReference type="InterPro" id="IPR000408">
    <property type="entry name" value="Reg_chr_condens"/>
</dbReference>
<dbReference type="InterPro" id="IPR009091">
    <property type="entry name" value="RCC1/BLIP-II"/>
</dbReference>
<dbReference type="Pfam" id="PF13540">
    <property type="entry name" value="RCC1_2"/>
    <property type="match status" value="1"/>
</dbReference>
<dbReference type="Gene3D" id="2.130.10.30">
    <property type="entry name" value="Regulator of chromosome condensation 1/beta-lactamase-inhibitor protein II"/>
    <property type="match status" value="1"/>
</dbReference>
<comment type="caution">
    <text evidence="1">The sequence shown here is derived from an EMBL/GenBank/DDBJ whole genome shotgun (WGS) entry which is preliminary data.</text>
</comment>
<dbReference type="EMBL" id="BARW01035769">
    <property type="protein sequence ID" value="GAJ22722.1"/>
    <property type="molecule type" value="Genomic_DNA"/>
</dbReference>
<dbReference type="PROSITE" id="PS00626">
    <property type="entry name" value="RCC1_2"/>
    <property type="match status" value="1"/>
</dbReference>
<proteinExistence type="predicted"/>
<name>X1VQU0_9ZZZZ</name>
<dbReference type="AlphaFoldDB" id="X1VQU0"/>
<feature type="non-terminal residue" evidence="1">
    <location>
        <position position="221"/>
    </location>
</feature>
<gene>
    <name evidence="1" type="ORF">S12H4_55710</name>
</gene>
<sequence length="221" mass="24129">IAFGYASSVIDNTNTTDDEKVFIDYADITIPRTIDYTTGLANYFFRGRLNGEPNWLDPDTVELTITNNSNNSGVPQTLKAGTFEIYWDDANDTRTQIDPAGITFIPEWTPAGTLPNDGGLTKLIAQFAPPAENVKQYVVVYRGNICENPADPDPNDLNAIAVYVLPCGYKIIAWGDPEIGDKYGQISNVPEGNDFIDVAAGKRHGLALRSDGSLVAWGYNT</sequence>
<protein>
    <submittedName>
        <fullName evidence="1">Uncharacterized protein</fullName>
    </submittedName>
</protein>
<feature type="non-terminal residue" evidence="1">
    <location>
        <position position="1"/>
    </location>
</feature>